<sequence length="310" mass="37524">MNEISVSEKKRLESLKHKKQIFKAKELLVQNALKNLDNKSHQGKIIFDDDIDKIEQPKINQKEKKRKYYLFDNDDNHDENNDIDINKFEIRKKRNIILGNDERFKLDKRFIENDQKLNKNITTNNDEIDLLKEKELQLDILENILGMPITLKNENINKDIKLLNFKEEGQFSLLNTYRKTVDKEKRDDNDNNNDNDYVSNMSLKSQKIHFDFNSKKLFKYDSSDNEDNNKQEYINNEQYIHHEIKNTNKFFFDINDIRFNEAENFFSKEYVSEDTFKELRQELKQIVRSKIQKNLKKKQPWGYKKKIKRK</sequence>
<dbReference type="EMBL" id="KZ288452">
    <property type="protein sequence ID" value="PBC25558.1"/>
    <property type="molecule type" value="Genomic_DNA"/>
</dbReference>
<reference evidence="2" key="1">
    <citation type="submission" date="2014-07" db="EMBL/GenBank/DDBJ databases">
        <title>Genomic and transcriptomic analysis on Apis cerana provide comprehensive insights into honey bee biology.</title>
        <authorList>
            <person name="Diao Q."/>
            <person name="Sun L."/>
            <person name="Zheng H."/>
            <person name="Zheng H."/>
            <person name="Xu S."/>
            <person name="Wang S."/>
            <person name="Zeng Z."/>
            <person name="Hu F."/>
            <person name="Su S."/>
            <person name="Wu J."/>
        </authorList>
    </citation>
    <scope>NUCLEOTIDE SEQUENCE [LARGE SCALE GENOMIC DNA]</scope>
    <source>
        <tissue evidence="2">Pupae without intestine</tissue>
    </source>
</reference>
<accession>A0A2A3E1I1</accession>
<dbReference type="GO" id="GO:0003723">
    <property type="term" value="F:RNA binding"/>
    <property type="evidence" value="ECO:0007669"/>
    <property type="project" value="UniProtKB-KW"/>
</dbReference>
<name>A0A2A3E1I1_APICC</name>
<dbReference type="STRING" id="94128.A0A2A3E1I1"/>
<dbReference type="Proteomes" id="UP000242457">
    <property type="component" value="Unassembled WGS sequence"/>
</dbReference>
<evidence type="ECO:0000313" key="2">
    <source>
        <dbReference type="EMBL" id="PBC25558.1"/>
    </source>
</evidence>
<keyword evidence="1" id="KW-0694">RNA-binding</keyword>
<evidence type="ECO:0000313" key="3">
    <source>
        <dbReference type="Proteomes" id="UP000242457"/>
    </source>
</evidence>
<dbReference type="PANTHER" id="PTHR48029:SF1">
    <property type="entry name" value="NUCLEOLAR PROTEIN 8"/>
    <property type="match status" value="1"/>
</dbReference>
<organism evidence="2 3">
    <name type="scientific">Apis cerana cerana</name>
    <name type="common">Oriental honeybee</name>
    <dbReference type="NCBI Taxonomy" id="94128"/>
    <lineage>
        <taxon>Eukaryota</taxon>
        <taxon>Metazoa</taxon>
        <taxon>Ecdysozoa</taxon>
        <taxon>Arthropoda</taxon>
        <taxon>Hexapoda</taxon>
        <taxon>Insecta</taxon>
        <taxon>Pterygota</taxon>
        <taxon>Neoptera</taxon>
        <taxon>Endopterygota</taxon>
        <taxon>Hymenoptera</taxon>
        <taxon>Apocrita</taxon>
        <taxon>Aculeata</taxon>
        <taxon>Apoidea</taxon>
        <taxon>Anthophila</taxon>
        <taxon>Apidae</taxon>
        <taxon>Apis</taxon>
    </lineage>
</organism>
<dbReference type="PANTHER" id="PTHR48029">
    <property type="entry name" value="NUCLEOLAR PROTEIN 8"/>
    <property type="match status" value="1"/>
</dbReference>
<gene>
    <name evidence="2" type="ORF">APICC_08039</name>
</gene>
<keyword evidence="3" id="KW-1185">Reference proteome</keyword>
<evidence type="ECO:0000256" key="1">
    <source>
        <dbReference type="ARBA" id="ARBA00022884"/>
    </source>
</evidence>
<dbReference type="OrthoDB" id="21643at2759"/>
<dbReference type="AlphaFoldDB" id="A0A2A3E1I1"/>
<proteinExistence type="predicted"/>
<protein>
    <submittedName>
        <fullName evidence="2">RNA-binding protein</fullName>
    </submittedName>
</protein>